<comment type="caution">
    <text evidence="1">The sequence shown here is derived from an EMBL/GenBank/DDBJ whole genome shotgun (WGS) entry which is preliminary data.</text>
</comment>
<dbReference type="EMBL" id="CAMGYJ010000004">
    <property type="protein sequence ID" value="CAI0400091.1"/>
    <property type="molecule type" value="Genomic_DNA"/>
</dbReference>
<protein>
    <submittedName>
        <fullName evidence="1">Uncharacterized protein</fullName>
    </submittedName>
</protein>
<dbReference type="Proteomes" id="UP001154282">
    <property type="component" value="Unassembled WGS sequence"/>
</dbReference>
<sequence length="28" mass="3271">MLRGTVACYQRHMDFHVYAQCRGSVRKG</sequence>
<organism evidence="1 2">
    <name type="scientific">Linum tenue</name>
    <dbReference type="NCBI Taxonomy" id="586396"/>
    <lineage>
        <taxon>Eukaryota</taxon>
        <taxon>Viridiplantae</taxon>
        <taxon>Streptophyta</taxon>
        <taxon>Embryophyta</taxon>
        <taxon>Tracheophyta</taxon>
        <taxon>Spermatophyta</taxon>
        <taxon>Magnoliopsida</taxon>
        <taxon>eudicotyledons</taxon>
        <taxon>Gunneridae</taxon>
        <taxon>Pentapetalae</taxon>
        <taxon>rosids</taxon>
        <taxon>fabids</taxon>
        <taxon>Malpighiales</taxon>
        <taxon>Linaceae</taxon>
        <taxon>Linum</taxon>
    </lineage>
</organism>
<reference evidence="1" key="1">
    <citation type="submission" date="2022-08" db="EMBL/GenBank/DDBJ databases">
        <authorList>
            <person name="Gutierrez-Valencia J."/>
        </authorList>
    </citation>
    <scope>NUCLEOTIDE SEQUENCE</scope>
</reference>
<keyword evidence="2" id="KW-1185">Reference proteome</keyword>
<evidence type="ECO:0000313" key="1">
    <source>
        <dbReference type="EMBL" id="CAI0400091.1"/>
    </source>
</evidence>
<dbReference type="AlphaFoldDB" id="A0AAV0IRN1"/>
<gene>
    <name evidence="1" type="ORF">LITE_LOCUS10590</name>
</gene>
<name>A0AAV0IRN1_9ROSI</name>
<accession>A0AAV0IRN1</accession>
<evidence type="ECO:0000313" key="2">
    <source>
        <dbReference type="Proteomes" id="UP001154282"/>
    </source>
</evidence>
<proteinExistence type="predicted"/>